<evidence type="ECO:0000256" key="1">
    <source>
        <dbReference type="SAM" id="MobiDB-lite"/>
    </source>
</evidence>
<evidence type="ECO:0000313" key="4">
    <source>
        <dbReference type="Proteomes" id="UP000323067"/>
    </source>
</evidence>
<name>A0A2H4SJ48_CORMI</name>
<protein>
    <submittedName>
        <fullName evidence="3">Uncharacterized protein</fullName>
    </submittedName>
</protein>
<proteinExistence type="predicted"/>
<accession>A0A2H4SJ48</accession>
<evidence type="ECO:0000256" key="2">
    <source>
        <dbReference type="SAM" id="Phobius"/>
    </source>
</evidence>
<dbReference type="AlphaFoldDB" id="A0A2H4SJ48"/>
<keyword evidence="2" id="KW-0472">Membrane</keyword>
<gene>
    <name evidence="3" type="ORF">A9K55_007211</name>
</gene>
<sequence length="278" mass="29343">MGAALSGIKVLIVPATISLALFLLVTFAVLPLWRRYRNRYSQYLPLGSLGSAESLRDRIAGRLAALTLPSTWRRDRGRFAAGTADEGEADTGEELGRVGTGATAGRTTTGFVLSILNLPVLIDHVFVSTYNGSEAWSVSSVWTVIDLDSSSTLSCLSSSTSVPRLVDPPQKLSVSSAKLSTNPDLFSQDTFAFRCGLWRTGGGSMSFSPSPSPPSGTDDTGLHRKGSSCERPYIKMLVRPSSLCVALLGASVLAVDCVVLDAADWRAASRGRDGGAPG</sequence>
<keyword evidence="2" id="KW-1133">Transmembrane helix</keyword>
<feature type="region of interest" description="Disordered" evidence="1">
    <location>
        <begin position="204"/>
        <end position="225"/>
    </location>
</feature>
<dbReference type="Proteomes" id="UP000323067">
    <property type="component" value="Chromosome vii"/>
</dbReference>
<keyword evidence="2" id="KW-0812">Transmembrane</keyword>
<evidence type="ECO:0000313" key="3">
    <source>
        <dbReference type="EMBL" id="ATY63131.1"/>
    </source>
</evidence>
<feature type="transmembrane region" description="Helical" evidence="2">
    <location>
        <begin position="12"/>
        <end position="33"/>
    </location>
</feature>
<organism evidence="3 4">
    <name type="scientific">Cordyceps militaris</name>
    <name type="common">Caterpillar fungus</name>
    <name type="synonym">Clavaria militaris</name>
    <dbReference type="NCBI Taxonomy" id="73501"/>
    <lineage>
        <taxon>Eukaryota</taxon>
        <taxon>Fungi</taxon>
        <taxon>Dikarya</taxon>
        <taxon>Ascomycota</taxon>
        <taxon>Pezizomycotina</taxon>
        <taxon>Sordariomycetes</taxon>
        <taxon>Hypocreomycetidae</taxon>
        <taxon>Hypocreales</taxon>
        <taxon>Cordycipitaceae</taxon>
        <taxon>Cordyceps</taxon>
    </lineage>
</organism>
<dbReference type="VEuPathDB" id="FungiDB:CCM_07805"/>
<reference evidence="3 4" key="1">
    <citation type="journal article" date="2017" name="BMC Genomics">
        <title>Chromosome level assembly and secondary metabolite potential of the parasitic fungus Cordyceps militaris.</title>
        <authorList>
            <person name="Kramer G.J."/>
            <person name="Nodwell J.R."/>
        </authorList>
    </citation>
    <scope>NUCLEOTIDE SEQUENCE [LARGE SCALE GENOMIC DNA]</scope>
    <source>
        <strain evidence="3 4">ATCC 34164</strain>
    </source>
</reference>
<dbReference type="VEuPathDB" id="FungiDB:A9K55_007211"/>
<dbReference type="OrthoDB" id="5427070at2759"/>
<dbReference type="EMBL" id="CP023324">
    <property type="protein sequence ID" value="ATY63131.1"/>
    <property type="molecule type" value="Genomic_DNA"/>
</dbReference>